<keyword evidence="1" id="KW-1133">Transmembrane helix</keyword>
<protein>
    <submittedName>
        <fullName evidence="2">Uncharacterized protein</fullName>
    </submittedName>
</protein>
<keyword evidence="1" id="KW-0812">Transmembrane</keyword>
<reference evidence="2 3" key="1">
    <citation type="submission" date="2017-03" db="EMBL/GenBank/DDBJ databases">
        <authorList>
            <person name="Afonso C.L."/>
            <person name="Miller P.J."/>
            <person name="Scott M.A."/>
            <person name="Spackman E."/>
            <person name="Goraichik I."/>
            <person name="Dimitrov K.M."/>
            <person name="Suarez D.L."/>
            <person name="Swayne D.E."/>
        </authorList>
    </citation>
    <scope>NUCLEOTIDE SEQUENCE [LARGE SCALE GENOMIC DNA]</scope>
    <source>
        <strain evidence="2 3">CECT 8620</strain>
    </source>
</reference>
<feature type="transmembrane region" description="Helical" evidence="1">
    <location>
        <begin position="38"/>
        <end position="59"/>
    </location>
</feature>
<gene>
    <name evidence="2" type="ORF">AQS8620_02772</name>
</gene>
<feature type="transmembrane region" description="Helical" evidence="1">
    <location>
        <begin position="7"/>
        <end position="32"/>
    </location>
</feature>
<evidence type="ECO:0000313" key="3">
    <source>
        <dbReference type="Proteomes" id="UP000193862"/>
    </source>
</evidence>
<dbReference type="Proteomes" id="UP000193862">
    <property type="component" value="Unassembled WGS sequence"/>
</dbReference>
<dbReference type="EMBL" id="FWFS01000010">
    <property type="protein sequence ID" value="SLN61023.1"/>
    <property type="molecule type" value="Genomic_DNA"/>
</dbReference>
<evidence type="ECO:0000313" key="2">
    <source>
        <dbReference type="EMBL" id="SLN61023.1"/>
    </source>
</evidence>
<name>A0A1Y5TIB1_9RHOB</name>
<keyword evidence="1" id="KW-0472">Membrane</keyword>
<dbReference type="RefSeq" id="WP_085837553.1">
    <property type="nucleotide sequence ID" value="NZ_FWFS01000010.1"/>
</dbReference>
<accession>A0A1Y5TIB1</accession>
<evidence type="ECO:0000256" key="1">
    <source>
        <dbReference type="SAM" id="Phobius"/>
    </source>
</evidence>
<dbReference type="AlphaFoldDB" id="A0A1Y5TIB1"/>
<organism evidence="2 3">
    <name type="scientific">Aquimixticola soesokkakensis</name>
    <dbReference type="NCBI Taxonomy" id="1519096"/>
    <lineage>
        <taxon>Bacteria</taxon>
        <taxon>Pseudomonadati</taxon>
        <taxon>Pseudomonadota</taxon>
        <taxon>Alphaproteobacteria</taxon>
        <taxon>Rhodobacterales</taxon>
        <taxon>Paracoccaceae</taxon>
        <taxon>Aquimixticola</taxon>
    </lineage>
</organism>
<keyword evidence="3" id="KW-1185">Reference proteome</keyword>
<proteinExistence type="predicted"/>
<sequence>MIARAPLLVRWVVLALVVSVFAAVLAVASIALGVPLGGLSSLVLGVIVGLSVMQGMRWLKLGKYRDRA</sequence>